<keyword evidence="2" id="KW-1185">Reference proteome</keyword>
<sequence>MPDDPDEEYGAASGDAILECRRPTSPHLEELVNLLNLSDGDNAQLAAWAATPVGEPLAGTTFVVTARYTD</sequence>
<gene>
    <name evidence="1" type="ORF">JOF29_003689</name>
</gene>
<comment type="caution">
    <text evidence="1">The sequence shown here is derived from an EMBL/GenBank/DDBJ whole genome shotgun (WGS) entry which is preliminary data.</text>
</comment>
<name>A0ABS4ULU5_9ACTN</name>
<dbReference type="Proteomes" id="UP000755585">
    <property type="component" value="Unassembled WGS sequence"/>
</dbReference>
<dbReference type="RefSeq" id="WP_209695332.1">
    <property type="nucleotide sequence ID" value="NZ_BAAAVU010000014.1"/>
</dbReference>
<proteinExistence type="predicted"/>
<reference evidence="1 2" key="1">
    <citation type="submission" date="2021-03" db="EMBL/GenBank/DDBJ databases">
        <title>Sequencing the genomes of 1000 actinobacteria strains.</title>
        <authorList>
            <person name="Klenk H.-P."/>
        </authorList>
    </citation>
    <scope>NUCLEOTIDE SEQUENCE [LARGE SCALE GENOMIC DNA]</scope>
    <source>
        <strain evidence="1 2">DSM 18824</strain>
    </source>
</reference>
<evidence type="ECO:0000313" key="2">
    <source>
        <dbReference type="Proteomes" id="UP000755585"/>
    </source>
</evidence>
<dbReference type="EMBL" id="JAGINT010000001">
    <property type="protein sequence ID" value="MBP2352606.1"/>
    <property type="molecule type" value="Genomic_DNA"/>
</dbReference>
<organism evidence="1 2">
    <name type="scientific">Kribbella aluminosa</name>
    <dbReference type="NCBI Taxonomy" id="416017"/>
    <lineage>
        <taxon>Bacteria</taxon>
        <taxon>Bacillati</taxon>
        <taxon>Actinomycetota</taxon>
        <taxon>Actinomycetes</taxon>
        <taxon>Propionibacteriales</taxon>
        <taxon>Kribbellaceae</taxon>
        <taxon>Kribbella</taxon>
    </lineage>
</organism>
<evidence type="ECO:0000313" key="1">
    <source>
        <dbReference type="EMBL" id="MBP2352606.1"/>
    </source>
</evidence>
<accession>A0ABS4ULU5</accession>
<protein>
    <submittedName>
        <fullName evidence="1">Uncharacterized protein</fullName>
    </submittedName>
</protein>